<dbReference type="EMBL" id="UGGT01000002">
    <property type="protein sequence ID" value="STO91559.1"/>
    <property type="molecule type" value="Genomic_DNA"/>
</dbReference>
<reference evidence="8 11" key="1">
    <citation type="submission" date="2018-06" db="EMBL/GenBank/DDBJ databases">
        <authorList>
            <consortium name="Pathogen Informatics"/>
            <person name="Doyle S."/>
        </authorList>
    </citation>
    <scope>NUCLEOTIDE SEQUENCE [LARGE SCALE GENOMIC DNA]</scope>
    <source>
        <strain evidence="8 11">NCTC11370</strain>
    </source>
</reference>
<dbReference type="OrthoDB" id="9779930at2"/>
<name>A0A377IVQ8_9GAMM</name>
<evidence type="ECO:0000256" key="2">
    <source>
        <dbReference type="ARBA" id="ARBA00010961"/>
    </source>
</evidence>
<dbReference type="InterPro" id="IPR001207">
    <property type="entry name" value="Transposase_mutator"/>
</dbReference>
<dbReference type="PROSITE" id="PS01007">
    <property type="entry name" value="TRANSPOSASE_MUTATOR"/>
    <property type="match status" value="1"/>
</dbReference>
<keyword evidence="3 6" id="KW-0815">Transposition</keyword>
<comment type="similarity">
    <text evidence="2 6">Belongs to the transposase mutator family.</text>
</comment>
<dbReference type="GO" id="GO:0006313">
    <property type="term" value="P:DNA transposition"/>
    <property type="evidence" value="ECO:0007669"/>
    <property type="project" value="UniProtKB-UniRule"/>
</dbReference>
<gene>
    <name evidence="7" type="ORF">NCTC11370_03445</name>
    <name evidence="8" type="ORF">NCTC11370_03490</name>
    <name evidence="9" type="ORF">NCTC11370_03537</name>
    <name evidence="10" type="ORF">NCTC11370_03554</name>
</gene>
<protein>
    <recommendedName>
        <fullName evidence="6">Mutator family transposase</fullName>
    </recommendedName>
</protein>
<evidence type="ECO:0000256" key="4">
    <source>
        <dbReference type="ARBA" id="ARBA00023125"/>
    </source>
</evidence>
<proteinExistence type="inferred from homology"/>
<dbReference type="EMBL" id="UGGT01000002">
    <property type="protein sequence ID" value="STO91467.1"/>
    <property type="molecule type" value="Genomic_DNA"/>
</dbReference>
<dbReference type="EMBL" id="UGGT01000002">
    <property type="protein sequence ID" value="STO91576.1"/>
    <property type="molecule type" value="Genomic_DNA"/>
</dbReference>
<comment type="function">
    <text evidence="1 6">Required for the transposition of the insertion element.</text>
</comment>
<evidence type="ECO:0000256" key="3">
    <source>
        <dbReference type="ARBA" id="ARBA00022578"/>
    </source>
</evidence>
<dbReference type="PANTHER" id="PTHR33217:SF9">
    <property type="entry name" value="MUTATOR FAMILY TRANSPOSASE"/>
    <property type="match status" value="1"/>
</dbReference>
<dbReference type="GO" id="GO:0004803">
    <property type="term" value="F:transposase activity"/>
    <property type="evidence" value="ECO:0007669"/>
    <property type="project" value="UniProtKB-UniRule"/>
</dbReference>
<sequence length="423" mass="48171">MKKDNVLNMKNPEAVDLVTQLIREGAHRLIAEAIEAEVESFVEAISERLSDGRPRVVRNGYLPERSLMTGVGTVAVKVPRVRDRAQGAEKINFKSALIPPYMRRTATIEKVLPLLYLKGVSERDFAEVLSPIFGESANNLSPSVISRLKNCWEEELTTWGKRPLRGKQWVYWWVDGIGFPARDEERRCVLVVLGVNGQGQKELIALEDGFRESTESWLDLLRSLRDRGIVPPKLVIGDGALGFWSAVAEVFPEARHQRCWFHKMGNVLDKLPKSQQAKAKSMLQEIWMAATRKEAYQAFDTFIAEYEAKYPKATECLKKDKDALLTFYDFPAEHWVHIRTTNPIESTFATVRNRTYKVKGAFSSKTIVTMAFKLIQSAQKLWIRLRGFHHLDNVIRGVPFKDGKLVEKENNLAINEQSKQDAA</sequence>
<accession>A0A377IVQ8</accession>
<dbReference type="Proteomes" id="UP000254554">
    <property type="component" value="Unassembled WGS sequence"/>
</dbReference>
<evidence type="ECO:0000256" key="5">
    <source>
        <dbReference type="ARBA" id="ARBA00023172"/>
    </source>
</evidence>
<dbReference type="GO" id="GO:0003677">
    <property type="term" value="F:DNA binding"/>
    <property type="evidence" value="ECO:0007669"/>
    <property type="project" value="UniProtKB-UniRule"/>
</dbReference>
<keyword evidence="4 6" id="KW-0238">DNA-binding</keyword>
<evidence type="ECO:0000256" key="1">
    <source>
        <dbReference type="ARBA" id="ARBA00002190"/>
    </source>
</evidence>
<dbReference type="AlphaFoldDB" id="A0A377IVQ8"/>
<keyword evidence="6" id="KW-0814">Transposable element</keyword>
<evidence type="ECO:0000313" key="9">
    <source>
        <dbReference type="EMBL" id="STO91559.1"/>
    </source>
</evidence>
<dbReference type="Pfam" id="PF00872">
    <property type="entry name" value="Transposase_mut"/>
    <property type="match status" value="1"/>
</dbReference>
<dbReference type="NCBIfam" id="NF033543">
    <property type="entry name" value="transpos_IS256"/>
    <property type="match status" value="1"/>
</dbReference>
<evidence type="ECO:0000256" key="6">
    <source>
        <dbReference type="RuleBase" id="RU365089"/>
    </source>
</evidence>
<evidence type="ECO:0000313" key="10">
    <source>
        <dbReference type="EMBL" id="STO91576.1"/>
    </source>
</evidence>
<evidence type="ECO:0000313" key="8">
    <source>
        <dbReference type="EMBL" id="STO91512.1"/>
    </source>
</evidence>
<dbReference type="PANTHER" id="PTHR33217">
    <property type="entry name" value="TRANSPOSASE FOR INSERTION SEQUENCE ELEMENT IS1081"/>
    <property type="match status" value="1"/>
</dbReference>
<keyword evidence="5 6" id="KW-0233">DNA recombination</keyword>
<evidence type="ECO:0000313" key="11">
    <source>
        <dbReference type="Proteomes" id="UP000254554"/>
    </source>
</evidence>
<organism evidence="8 11">
    <name type="scientific">Fluoribacter dumoffii</name>
    <dbReference type="NCBI Taxonomy" id="463"/>
    <lineage>
        <taxon>Bacteria</taxon>
        <taxon>Pseudomonadati</taxon>
        <taxon>Pseudomonadota</taxon>
        <taxon>Gammaproteobacteria</taxon>
        <taxon>Legionellales</taxon>
        <taxon>Legionellaceae</taxon>
        <taxon>Fluoribacter</taxon>
    </lineage>
</organism>
<evidence type="ECO:0000313" key="7">
    <source>
        <dbReference type="EMBL" id="STO91467.1"/>
    </source>
</evidence>
<dbReference type="RefSeq" id="WP_058393389.1">
    <property type="nucleotide sequence ID" value="NZ_UGGT01000002.1"/>
</dbReference>
<dbReference type="EMBL" id="UGGT01000002">
    <property type="protein sequence ID" value="STO91512.1"/>
    <property type="molecule type" value="Genomic_DNA"/>
</dbReference>
<keyword evidence="11" id="KW-1185">Reference proteome</keyword>